<reference evidence="3" key="2">
    <citation type="journal article" date="2008" name="Nucleic Acids Res.">
        <title>The rice annotation project database (RAP-DB): 2008 update.</title>
        <authorList>
            <consortium name="The rice annotation project (RAP)"/>
        </authorList>
    </citation>
    <scope>GENOME REANNOTATION</scope>
    <source>
        <strain evidence="3">cv. Nipponbare</strain>
    </source>
</reference>
<dbReference type="AlphaFoldDB" id="Q0IMZ1"/>
<reference evidence="2 3" key="1">
    <citation type="journal article" date="2005" name="Nature">
        <title>The map-based sequence of the rice genome.</title>
        <authorList>
            <consortium name="International rice genome sequencing project (IRGSP)"/>
            <person name="Matsumoto T."/>
            <person name="Wu J."/>
            <person name="Kanamori H."/>
            <person name="Katayose Y."/>
            <person name="Fujisawa M."/>
            <person name="Namiki N."/>
            <person name="Mizuno H."/>
            <person name="Yamamoto K."/>
            <person name="Antonio B.A."/>
            <person name="Baba T."/>
            <person name="Sakata K."/>
            <person name="Nagamura Y."/>
            <person name="Aoki H."/>
            <person name="Arikawa K."/>
            <person name="Arita K."/>
            <person name="Bito T."/>
            <person name="Chiden Y."/>
            <person name="Fujitsuka N."/>
            <person name="Fukunaka R."/>
            <person name="Hamada M."/>
            <person name="Harada C."/>
            <person name="Hayashi A."/>
            <person name="Hijishita S."/>
            <person name="Honda M."/>
            <person name="Hosokawa S."/>
            <person name="Ichikawa Y."/>
            <person name="Idonuma A."/>
            <person name="Iijima M."/>
            <person name="Ikeda M."/>
            <person name="Ikeno M."/>
            <person name="Ito K."/>
            <person name="Ito S."/>
            <person name="Ito T."/>
            <person name="Ito Y."/>
            <person name="Ito Y."/>
            <person name="Iwabuchi A."/>
            <person name="Kamiya K."/>
            <person name="Karasawa W."/>
            <person name="Kurita K."/>
            <person name="Katagiri S."/>
            <person name="Kikuta A."/>
            <person name="Kobayashi H."/>
            <person name="Kobayashi N."/>
            <person name="Machita K."/>
            <person name="Maehara T."/>
            <person name="Masukawa M."/>
            <person name="Mizubayashi T."/>
            <person name="Mukai Y."/>
            <person name="Nagasaki H."/>
            <person name="Nagata Y."/>
            <person name="Naito S."/>
            <person name="Nakashima M."/>
            <person name="Nakama Y."/>
            <person name="Nakamichi Y."/>
            <person name="Nakamura M."/>
            <person name="Meguro A."/>
            <person name="Negishi M."/>
            <person name="Ohta I."/>
            <person name="Ohta T."/>
            <person name="Okamoto M."/>
            <person name="Ono N."/>
            <person name="Saji S."/>
            <person name="Sakaguchi M."/>
            <person name="Sakai K."/>
            <person name="Shibata M."/>
            <person name="Shimokawa T."/>
            <person name="Song J."/>
            <person name="Takazaki Y."/>
            <person name="Terasawa K."/>
            <person name="Tsugane M."/>
            <person name="Tsuji K."/>
            <person name="Ueda S."/>
            <person name="Waki K."/>
            <person name="Yamagata H."/>
            <person name="Yamamoto M."/>
            <person name="Yamamoto S."/>
            <person name="Yamane H."/>
            <person name="Yoshiki S."/>
            <person name="Yoshihara R."/>
            <person name="Yukawa K."/>
            <person name="Zhong H."/>
            <person name="Yano M."/>
            <person name="Yuan Q."/>
            <person name="Ouyang S."/>
            <person name="Liu J."/>
            <person name="Jones K.M."/>
            <person name="Gansberger K."/>
            <person name="Moffat K."/>
            <person name="Hill J."/>
            <person name="Bera J."/>
            <person name="Fadrosh D."/>
            <person name="Jin S."/>
            <person name="Johri S."/>
            <person name="Kim M."/>
            <person name="Overton L."/>
            <person name="Reardon M."/>
            <person name="Tsitrin T."/>
            <person name="Vuong H."/>
            <person name="Weaver B."/>
            <person name="Ciecko A."/>
            <person name="Tallon L."/>
            <person name="Jackson J."/>
            <person name="Pai G."/>
            <person name="Aken S.V."/>
            <person name="Utterback T."/>
            <person name="Reidmuller S."/>
            <person name="Feldblyum T."/>
            <person name="Hsiao J."/>
            <person name="Zismann V."/>
            <person name="Iobst S."/>
            <person name="de Vazeille A.R."/>
            <person name="Buell C.R."/>
            <person name="Ying K."/>
            <person name="Li Y."/>
            <person name="Lu T."/>
            <person name="Huang Y."/>
            <person name="Zhao Q."/>
            <person name="Feng Q."/>
            <person name="Zhang L."/>
            <person name="Zhu J."/>
            <person name="Weng Q."/>
            <person name="Mu J."/>
            <person name="Lu Y."/>
            <person name="Fan D."/>
            <person name="Liu Y."/>
            <person name="Guan J."/>
            <person name="Zhang Y."/>
            <person name="Yu S."/>
            <person name="Liu X."/>
            <person name="Zhang Y."/>
            <person name="Hong G."/>
            <person name="Han B."/>
            <person name="Choisne N."/>
            <person name="Demange N."/>
            <person name="Orjeda G."/>
            <person name="Samain S."/>
            <person name="Cattolico L."/>
            <person name="Pelletier E."/>
            <person name="Couloux A."/>
            <person name="Segurens B."/>
            <person name="Wincker P."/>
            <person name="D'Hont A."/>
            <person name="Scarpelli C."/>
            <person name="Weissenbach J."/>
            <person name="Salanoubat M."/>
            <person name="Quetier F."/>
            <person name="Yu Y."/>
            <person name="Kim H.R."/>
            <person name="Rambo T."/>
            <person name="Currie J."/>
            <person name="Collura K."/>
            <person name="Luo M."/>
            <person name="Yang T."/>
            <person name="Ammiraju J.S.S."/>
            <person name="Engler F."/>
            <person name="Soderlund C."/>
            <person name="Wing R.A."/>
            <person name="Palmer L.E."/>
            <person name="de la Bastide M."/>
            <person name="Spiegel L."/>
            <person name="Nascimento L."/>
            <person name="Zutavern T."/>
            <person name="O'Shaughnessy A."/>
            <person name="Dike S."/>
            <person name="Dedhia N."/>
            <person name="Preston R."/>
            <person name="Balija V."/>
            <person name="McCombie W.R."/>
            <person name="Chow T."/>
            <person name="Chen H."/>
            <person name="Chung M."/>
            <person name="Chen C."/>
            <person name="Shaw J."/>
            <person name="Wu H."/>
            <person name="Hsiao K."/>
            <person name="Chao Y."/>
            <person name="Chu M."/>
            <person name="Cheng C."/>
            <person name="Hour A."/>
            <person name="Lee P."/>
            <person name="Lin S."/>
            <person name="Lin Y."/>
            <person name="Liou J."/>
            <person name="Liu S."/>
            <person name="Hsing Y."/>
            <person name="Raghuvanshi S."/>
            <person name="Mohanty A."/>
            <person name="Bharti A.K."/>
            <person name="Gaur A."/>
            <person name="Gupta V."/>
            <person name="Kumar D."/>
            <person name="Ravi V."/>
            <person name="Vij S."/>
            <person name="Kapur A."/>
            <person name="Khurana P."/>
            <person name="Khurana P."/>
            <person name="Khurana J.P."/>
            <person name="Tyagi A.K."/>
            <person name="Gaikwad K."/>
            <person name="Singh A."/>
            <person name="Dalal V."/>
            <person name="Srivastava S."/>
            <person name="Dixit A."/>
            <person name="Pal A.K."/>
            <person name="Ghazi I.A."/>
            <person name="Yadav M."/>
            <person name="Pandit A."/>
            <person name="Bhargava A."/>
            <person name="Sureshbabu K."/>
            <person name="Batra K."/>
            <person name="Sharma T.R."/>
            <person name="Mohapatra T."/>
            <person name="Singh N.K."/>
            <person name="Messing J."/>
            <person name="Nelson A.B."/>
            <person name="Fuks G."/>
            <person name="Kavchok S."/>
            <person name="Keizer G."/>
            <person name="Linton E."/>
            <person name="Llaca V."/>
            <person name="Song R."/>
            <person name="Tanyolac B."/>
            <person name="Young S."/>
            <person name="Ho-Il K."/>
            <person name="Hahn J.H."/>
            <person name="Sangsakoo G."/>
            <person name="Vanavichit A."/>
            <person name="de Mattos Luiz.A.T."/>
            <person name="Zimmer P.D."/>
            <person name="Malone G."/>
            <person name="Dellagostin O."/>
            <person name="de Oliveira A.C."/>
            <person name="Bevan M."/>
            <person name="Bancroft I."/>
            <person name="Minx P."/>
            <person name="Cordum H."/>
            <person name="Wilson R."/>
            <person name="Cheng Z."/>
            <person name="Jin W."/>
            <person name="Jiang J."/>
            <person name="Leong S.A."/>
            <person name="Iwama H."/>
            <person name="Gojobori T."/>
            <person name="Itoh T."/>
            <person name="Niimura Y."/>
            <person name="Fujii Y."/>
            <person name="Habara T."/>
            <person name="Sakai H."/>
            <person name="Sato Y."/>
            <person name="Wilson G."/>
            <person name="Kumar K."/>
            <person name="McCouch S."/>
            <person name="Juretic N."/>
            <person name="Hoen D."/>
            <person name="Wright S."/>
            <person name="Bruskiewich R."/>
            <person name="Bureau T."/>
            <person name="Miyao A."/>
            <person name="Hirochika H."/>
            <person name="Nishikawa T."/>
            <person name="Kadowaki K."/>
            <person name="Sugiura M."/>
            <person name="Burr B."/>
            <person name="Sasaki T."/>
        </authorList>
    </citation>
    <scope>NUCLEOTIDE SEQUENCE [LARGE SCALE GENOMIC DNA]</scope>
    <source>
        <strain evidence="3">cv. Nipponbare</strain>
    </source>
</reference>
<evidence type="ECO:0000313" key="2">
    <source>
        <dbReference type="EMBL" id="BAF29924.1"/>
    </source>
</evidence>
<dbReference type="Proteomes" id="UP000000763">
    <property type="component" value="Chromosome 12"/>
</dbReference>
<accession>Q0IMZ1</accession>
<organism evidence="2 3">
    <name type="scientific">Oryza sativa subsp. japonica</name>
    <name type="common">Rice</name>
    <dbReference type="NCBI Taxonomy" id="39947"/>
    <lineage>
        <taxon>Eukaryota</taxon>
        <taxon>Viridiplantae</taxon>
        <taxon>Streptophyta</taxon>
        <taxon>Embryophyta</taxon>
        <taxon>Tracheophyta</taxon>
        <taxon>Spermatophyta</taxon>
        <taxon>Magnoliopsida</taxon>
        <taxon>Liliopsida</taxon>
        <taxon>Poales</taxon>
        <taxon>Poaceae</taxon>
        <taxon>BOP clade</taxon>
        <taxon>Oryzoideae</taxon>
        <taxon>Oryzeae</taxon>
        <taxon>Oryzinae</taxon>
        <taxon>Oryza</taxon>
        <taxon>Oryza sativa</taxon>
    </lineage>
</organism>
<feature type="region of interest" description="Disordered" evidence="1">
    <location>
        <begin position="66"/>
        <end position="96"/>
    </location>
</feature>
<dbReference type="EMBL" id="AP008218">
    <property type="protein sequence ID" value="BAF29924.1"/>
    <property type="molecule type" value="Genomic_DNA"/>
</dbReference>
<sequence>MAYSLFQDSPHMPRESHTVPLPVGVKDLMGLQSCLPIGEGRGPGNRSALVRETVYRSCSTLLWTEKRNQRKTQERAAKEKRDEQSQVSTTRHVRRS</sequence>
<gene>
    <name evidence="2" type="ordered locus">Os12g0525800</name>
</gene>
<dbReference type="KEGG" id="dosa:Os12g0525800"/>
<name>Q0IMZ1_ORYSJ</name>
<evidence type="ECO:0000256" key="1">
    <source>
        <dbReference type="SAM" id="MobiDB-lite"/>
    </source>
</evidence>
<feature type="compositionally biased region" description="Basic and acidic residues" evidence="1">
    <location>
        <begin position="66"/>
        <end position="84"/>
    </location>
</feature>
<proteinExistence type="predicted"/>
<protein>
    <submittedName>
        <fullName evidence="2">Os12g0525800 protein</fullName>
    </submittedName>
</protein>
<evidence type="ECO:0000313" key="3">
    <source>
        <dbReference type="Proteomes" id="UP000000763"/>
    </source>
</evidence>